<dbReference type="AlphaFoldDB" id="A0A937CYS6"/>
<organism evidence="1 2">
    <name type="scientific">Microvirga aerilata</name>
    <dbReference type="NCBI Taxonomy" id="670292"/>
    <lineage>
        <taxon>Bacteria</taxon>
        <taxon>Pseudomonadati</taxon>
        <taxon>Pseudomonadota</taxon>
        <taxon>Alphaproteobacteria</taxon>
        <taxon>Hyphomicrobiales</taxon>
        <taxon>Methylobacteriaceae</taxon>
        <taxon>Microvirga</taxon>
    </lineage>
</organism>
<gene>
    <name evidence="1" type="ORF">JKG68_07260</name>
</gene>
<comment type="caution">
    <text evidence="1">The sequence shown here is derived from an EMBL/GenBank/DDBJ whole genome shotgun (WGS) entry which is preliminary data.</text>
</comment>
<accession>A0A937CYS6</accession>
<keyword evidence="2" id="KW-1185">Reference proteome</keyword>
<dbReference type="Proteomes" id="UP000605848">
    <property type="component" value="Unassembled WGS sequence"/>
</dbReference>
<dbReference type="EMBL" id="JAEQMY010000007">
    <property type="protein sequence ID" value="MBL0403756.1"/>
    <property type="molecule type" value="Genomic_DNA"/>
</dbReference>
<proteinExistence type="predicted"/>
<evidence type="ECO:0000313" key="1">
    <source>
        <dbReference type="EMBL" id="MBL0403756.1"/>
    </source>
</evidence>
<reference evidence="1" key="1">
    <citation type="submission" date="2021-01" db="EMBL/GenBank/DDBJ databases">
        <title>Microvirga sp.</title>
        <authorList>
            <person name="Kim M.K."/>
        </authorList>
    </citation>
    <scope>NUCLEOTIDE SEQUENCE</scope>
    <source>
        <strain evidence="1">5420S-16</strain>
    </source>
</reference>
<dbReference type="RefSeq" id="WP_202057458.1">
    <property type="nucleotide sequence ID" value="NZ_JAEQMY010000007.1"/>
</dbReference>
<sequence length="71" mass="7538">MLNAPDGAYERVFSINADRMDLAKAIGQGMTLALSMARAGRDEPAPMPAPKVAGVVIPFPLARTSRRAEPT</sequence>
<evidence type="ECO:0000313" key="2">
    <source>
        <dbReference type="Proteomes" id="UP000605848"/>
    </source>
</evidence>
<protein>
    <submittedName>
        <fullName evidence="1">Uncharacterized protein</fullName>
    </submittedName>
</protein>
<name>A0A937CYS6_9HYPH</name>